<evidence type="ECO:0000313" key="1">
    <source>
        <dbReference type="EMBL" id="QHU32065.1"/>
    </source>
</evidence>
<name>A0A6C0LPY3_9ZZZZ</name>
<protein>
    <submittedName>
        <fullName evidence="1">Uncharacterized protein</fullName>
    </submittedName>
</protein>
<dbReference type="AlphaFoldDB" id="A0A6C0LPY3"/>
<organism evidence="1">
    <name type="scientific">viral metagenome</name>
    <dbReference type="NCBI Taxonomy" id="1070528"/>
    <lineage>
        <taxon>unclassified sequences</taxon>
        <taxon>metagenomes</taxon>
        <taxon>organismal metagenomes</taxon>
    </lineage>
</organism>
<dbReference type="EMBL" id="MN740535">
    <property type="protein sequence ID" value="QHU32065.1"/>
    <property type="molecule type" value="Genomic_DNA"/>
</dbReference>
<reference evidence="1" key="1">
    <citation type="journal article" date="2020" name="Nature">
        <title>Giant virus diversity and host interactions through global metagenomics.</title>
        <authorList>
            <person name="Schulz F."/>
            <person name="Roux S."/>
            <person name="Paez-Espino D."/>
            <person name="Jungbluth S."/>
            <person name="Walsh D.A."/>
            <person name="Denef V.J."/>
            <person name="McMahon K.D."/>
            <person name="Konstantinidis K.T."/>
            <person name="Eloe-Fadrosh E.A."/>
            <person name="Kyrpides N.C."/>
            <person name="Woyke T."/>
        </authorList>
    </citation>
    <scope>NUCLEOTIDE SEQUENCE</scope>
    <source>
        <strain evidence="1">GVMAG-M-3300027963-41</strain>
    </source>
</reference>
<proteinExistence type="predicted"/>
<sequence>MRIFVAFVVLTALLTGALLYTYYKRRSILVHEGFQEEDITVVENQIREAIPQLDQATLARIMTIIKRLAATVLNPTFFTDAVRRSGMSPMDMARDYIKSQSEKAKS</sequence>
<accession>A0A6C0LPY3</accession>